<protein>
    <submittedName>
        <fullName evidence="1">Carboxypeptidase-like regulatory domain-containing protein</fullName>
    </submittedName>
</protein>
<reference evidence="1" key="1">
    <citation type="submission" date="2023-06" db="EMBL/GenBank/DDBJ databases">
        <title>Cytophagales bacterium Strain LB-30, isolated from soil.</title>
        <authorList>
            <person name="Liu B."/>
        </authorList>
    </citation>
    <scope>NUCLEOTIDE SEQUENCE</scope>
    <source>
        <strain evidence="1">LB-30</strain>
    </source>
</reference>
<keyword evidence="2" id="KW-1185">Reference proteome</keyword>
<evidence type="ECO:0000313" key="1">
    <source>
        <dbReference type="EMBL" id="MDN4166880.1"/>
    </source>
</evidence>
<sequence>MKDELVKKLKYTVVFLFLSLLALPEVLAQGSRPIIQFSGIIVGEDTTSGVPGVHVYVPKAGRGTTSNYYGYFSMPALAGDSVVISAVGYKKQFFIIPPDTRSESLTAVIELSGDTTYLPTVDIFPYPTEELFKEAILALQLPSEYGYMAENMDPNVLALMFKNMPMDGAQNYRWYMQQQTMYMSDRYGYRSNPLLNPFAWAKFIQSIKRGDLKKKN</sequence>
<proteinExistence type="predicted"/>
<gene>
    <name evidence="1" type="ORF">QWY31_15315</name>
</gene>
<organism evidence="1 2">
    <name type="scientific">Shiella aurantiaca</name>
    <dbReference type="NCBI Taxonomy" id="3058365"/>
    <lineage>
        <taxon>Bacteria</taxon>
        <taxon>Pseudomonadati</taxon>
        <taxon>Bacteroidota</taxon>
        <taxon>Cytophagia</taxon>
        <taxon>Cytophagales</taxon>
        <taxon>Shiellaceae</taxon>
        <taxon>Shiella</taxon>
    </lineage>
</organism>
<evidence type="ECO:0000313" key="2">
    <source>
        <dbReference type="Proteomes" id="UP001168552"/>
    </source>
</evidence>
<dbReference type="Proteomes" id="UP001168552">
    <property type="component" value="Unassembled WGS sequence"/>
</dbReference>
<dbReference type="InterPro" id="IPR008969">
    <property type="entry name" value="CarboxyPept-like_regulatory"/>
</dbReference>
<dbReference type="SUPFAM" id="SSF49464">
    <property type="entry name" value="Carboxypeptidase regulatory domain-like"/>
    <property type="match status" value="1"/>
</dbReference>
<dbReference type="RefSeq" id="WP_320005419.1">
    <property type="nucleotide sequence ID" value="NZ_JAUHJS010000009.1"/>
</dbReference>
<comment type="caution">
    <text evidence="1">The sequence shown here is derived from an EMBL/GenBank/DDBJ whole genome shotgun (WGS) entry which is preliminary data.</text>
</comment>
<dbReference type="EMBL" id="JAUHJS010000009">
    <property type="protein sequence ID" value="MDN4166880.1"/>
    <property type="molecule type" value="Genomic_DNA"/>
</dbReference>
<name>A0ABT8F910_9BACT</name>
<dbReference type="Pfam" id="PF13715">
    <property type="entry name" value="CarbopepD_reg_2"/>
    <property type="match status" value="1"/>
</dbReference>
<accession>A0ABT8F910</accession>